<gene>
    <name evidence="2" type="ORF">US36_C0008G0028</name>
</gene>
<evidence type="ECO:0000313" key="3">
    <source>
        <dbReference type="Proteomes" id="UP000034044"/>
    </source>
</evidence>
<accession>A0A0G0J2D7</accession>
<dbReference type="NCBIfam" id="TIGR02532">
    <property type="entry name" value="IV_pilin_GFxxxE"/>
    <property type="match status" value="1"/>
</dbReference>
<proteinExistence type="predicted"/>
<dbReference type="Pfam" id="PF07963">
    <property type="entry name" value="N_methyl"/>
    <property type="match status" value="1"/>
</dbReference>
<keyword evidence="1" id="KW-0812">Transmembrane</keyword>
<keyword evidence="1" id="KW-1133">Transmembrane helix</keyword>
<evidence type="ECO:0000256" key="1">
    <source>
        <dbReference type="SAM" id="Phobius"/>
    </source>
</evidence>
<name>A0A0G0J2D7_9BACT</name>
<reference evidence="2 3" key="1">
    <citation type="journal article" date="2015" name="Nature">
        <title>rRNA introns, odd ribosomes, and small enigmatic genomes across a large radiation of phyla.</title>
        <authorList>
            <person name="Brown C.T."/>
            <person name="Hug L.A."/>
            <person name="Thomas B.C."/>
            <person name="Sharon I."/>
            <person name="Castelle C.J."/>
            <person name="Singh A."/>
            <person name="Wilkins M.J."/>
            <person name="Williams K.H."/>
            <person name="Banfield J.F."/>
        </authorList>
    </citation>
    <scope>NUCLEOTIDE SEQUENCE [LARGE SCALE GENOMIC DNA]</scope>
</reference>
<feature type="transmembrane region" description="Helical" evidence="1">
    <location>
        <begin position="29"/>
        <end position="54"/>
    </location>
</feature>
<evidence type="ECO:0008006" key="4">
    <source>
        <dbReference type="Google" id="ProtNLM"/>
    </source>
</evidence>
<dbReference type="Proteomes" id="UP000034044">
    <property type="component" value="Unassembled WGS sequence"/>
</dbReference>
<sequence>MKKSRLRRISELKKSDNKMKFFGENKNKGFTLLEILMGISILAALVFAMSLFFYNVSNLGNVFIQSYETQQEIQLTFQLMIPEARSMDISNIGSYPLAEAASSSIKFYSDFDGDGFYDQIRYFLDGATLKKGFLTPTGNPLTYNSANEIITDAVHDIVASTSSIFSYYDANYTGSEAVLNFPVVIADVRVIKINLTAKQQNQNSPVSFGVTVTPKSLQSN</sequence>
<comment type="caution">
    <text evidence="2">The sequence shown here is derived from an EMBL/GenBank/DDBJ whole genome shotgun (WGS) entry which is preliminary data.</text>
</comment>
<dbReference type="PROSITE" id="PS00409">
    <property type="entry name" value="PROKAR_NTER_METHYL"/>
    <property type="match status" value="1"/>
</dbReference>
<dbReference type="AlphaFoldDB" id="A0A0G0J2D7"/>
<keyword evidence="1" id="KW-0472">Membrane</keyword>
<dbReference type="InterPro" id="IPR012902">
    <property type="entry name" value="N_methyl_site"/>
</dbReference>
<protein>
    <recommendedName>
        <fullName evidence="4">Prepilin-type N-terminal cleavage/methylation domain-containing protein</fullName>
    </recommendedName>
</protein>
<dbReference type="EMBL" id="LBSR01000008">
    <property type="protein sequence ID" value="KKQ22356.1"/>
    <property type="molecule type" value="Genomic_DNA"/>
</dbReference>
<organism evidence="2 3">
    <name type="scientific">Candidatus Wolfebacteria bacterium GW2011_GWC1_37_10</name>
    <dbReference type="NCBI Taxonomy" id="1619010"/>
    <lineage>
        <taxon>Bacteria</taxon>
        <taxon>Candidatus Wolfeibacteriota</taxon>
    </lineage>
</organism>
<evidence type="ECO:0000313" key="2">
    <source>
        <dbReference type="EMBL" id="KKQ22356.1"/>
    </source>
</evidence>